<dbReference type="EMBL" id="JAUCGM010000574">
    <property type="protein sequence ID" value="MDM8563322.1"/>
    <property type="molecule type" value="Genomic_DNA"/>
</dbReference>
<evidence type="ECO:0000256" key="1">
    <source>
        <dbReference type="ARBA" id="ARBA00023125"/>
    </source>
</evidence>
<dbReference type="Proteomes" id="UP001171945">
    <property type="component" value="Unassembled WGS sequence"/>
</dbReference>
<protein>
    <recommendedName>
        <fullName evidence="2">Cas12f1-like TNB domain-containing protein</fullName>
    </recommendedName>
</protein>
<comment type="caution">
    <text evidence="3">The sequence shown here is derived from an EMBL/GenBank/DDBJ whole genome shotgun (WGS) entry which is preliminary data.</text>
</comment>
<sequence>MIAYKAEELGIDVVFTEESYTSKSSHLDNDPLPVYKKGESHSFTGKRVSRGLYQWSKGIINADLNGAIGIIKKVVPEALDLLIEIRNRGAGFAPFKVVNTF</sequence>
<name>A0ABT7VUR3_9GAMM</name>
<organism evidence="3 4">
    <name type="scientific">Candidatus Marithioploca araucensis</name>
    <dbReference type="NCBI Taxonomy" id="70273"/>
    <lineage>
        <taxon>Bacteria</taxon>
        <taxon>Pseudomonadati</taxon>
        <taxon>Pseudomonadota</taxon>
        <taxon>Gammaproteobacteria</taxon>
        <taxon>Thiotrichales</taxon>
        <taxon>Thiotrichaceae</taxon>
        <taxon>Candidatus Marithioploca</taxon>
    </lineage>
</organism>
<proteinExistence type="predicted"/>
<gene>
    <name evidence="3" type="ORF">QUF54_08210</name>
</gene>
<evidence type="ECO:0000259" key="2">
    <source>
        <dbReference type="Pfam" id="PF07282"/>
    </source>
</evidence>
<evidence type="ECO:0000313" key="3">
    <source>
        <dbReference type="EMBL" id="MDM8563322.1"/>
    </source>
</evidence>
<dbReference type="Pfam" id="PF07282">
    <property type="entry name" value="Cas12f1-like_TNB"/>
    <property type="match status" value="1"/>
</dbReference>
<evidence type="ECO:0000313" key="4">
    <source>
        <dbReference type="Proteomes" id="UP001171945"/>
    </source>
</evidence>
<keyword evidence="4" id="KW-1185">Reference proteome</keyword>
<accession>A0ABT7VUR3</accession>
<dbReference type="InterPro" id="IPR010095">
    <property type="entry name" value="Cas12f1-like_TNB"/>
</dbReference>
<reference evidence="3" key="1">
    <citation type="submission" date="2023-06" db="EMBL/GenBank/DDBJ databases">
        <title>Uncultivated large filamentous bacteria from sulfidic sediments reveal new species and different genomic features in energy metabolism and defense.</title>
        <authorList>
            <person name="Fonseca A."/>
        </authorList>
    </citation>
    <scope>NUCLEOTIDE SEQUENCE</scope>
    <source>
        <strain evidence="3">HSG4</strain>
    </source>
</reference>
<keyword evidence="1" id="KW-0238">DNA-binding</keyword>
<feature type="domain" description="Cas12f1-like TNB" evidence="2">
    <location>
        <begin position="1"/>
        <end position="70"/>
    </location>
</feature>